<accession>A0ABS4JG61</accession>
<gene>
    <name evidence="1" type="ORF">J2Z69_001718</name>
</gene>
<name>A0ABS4JG61_9BACL</name>
<evidence type="ECO:0000313" key="2">
    <source>
        <dbReference type="Proteomes" id="UP001519288"/>
    </source>
</evidence>
<comment type="caution">
    <text evidence="1">The sequence shown here is derived from an EMBL/GenBank/DDBJ whole genome shotgun (WGS) entry which is preliminary data.</text>
</comment>
<dbReference type="Proteomes" id="UP001519288">
    <property type="component" value="Unassembled WGS sequence"/>
</dbReference>
<evidence type="ECO:0000313" key="1">
    <source>
        <dbReference type="EMBL" id="MBP2000687.1"/>
    </source>
</evidence>
<proteinExistence type="predicted"/>
<organism evidence="1 2">
    <name type="scientific">Paenibacillus shirakamiensis</name>
    <dbReference type="NCBI Taxonomy" id="1265935"/>
    <lineage>
        <taxon>Bacteria</taxon>
        <taxon>Bacillati</taxon>
        <taxon>Bacillota</taxon>
        <taxon>Bacilli</taxon>
        <taxon>Bacillales</taxon>
        <taxon>Paenibacillaceae</taxon>
        <taxon>Paenibacillus</taxon>
    </lineage>
</organism>
<dbReference type="EMBL" id="JAGGLD010000002">
    <property type="protein sequence ID" value="MBP2000687.1"/>
    <property type="molecule type" value="Genomic_DNA"/>
</dbReference>
<keyword evidence="2" id="KW-1185">Reference proteome</keyword>
<sequence length="57" mass="6672">MGILYEMVCGKIKGESPEAILDIGRTSPVFGRRKGSYAYRERMLHAQWKSIRIKRWT</sequence>
<protein>
    <submittedName>
        <fullName evidence="1">Uncharacterized protein</fullName>
    </submittedName>
</protein>
<reference evidence="1 2" key="1">
    <citation type="submission" date="2021-03" db="EMBL/GenBank/DDBJ databases">
        <title>Genomic Encyclopedia of Type Strains, Phase IV (KMG-IV): sequencing the most valuable type-strain genomes for metagenomic binning, comparative biology and taxonomic classification.</title>
        <authorList>
            <person name="Goeker M."/>
        </authorList>
    </citation>
    <scope>NUCLEOTIDE SEQUENCE [LARGE SCALE GENOMIC DNA]</scope>
    <source>
        <strain evidence="1 2">DSM 26806</strain>
    </source>
</reference>
<dbReference type="RefSeq" id="WP_209861079.1">
    <property type="nucleotide sequence ID" value="NZ_JAGGLD010000002.1"/>
</dbReference>